<protein>
    <submittedName>
        <fullName evidence="3">Uncharacterized protein</fullName>
    </submittedName>
</protein>
<feature type="region of interest" description="Disordered" evidence="1">
    <location>
        <begin position="1"/>
        <end position="24"/>
    </location>
</feature>
<dbReference type="EMBL" id="KE345823">
    <property type="protein sequence ID" value="EXC17869.1"/>
    <property type="molecule type" value="Genomic_DNA"/>
</dbReference>
<evidence type="ECO:0000313" key="3">
    <source>
        <dbReference type="EMBL" id="EXC17869.1"/>
    </source>
</evidence>
<accession>W9SN46</accession>
<gene>
    <name evidence="3" type="ORF">L484_023226</name>
</gene>
<keyword evidence="2" id="KW-0472">Membrane</keyword>
<keyword evidence="2" id="KW-1133">Transmembrane helix</keyword>
<proteinExistence type="predicted"/>
<reference evidence="4" key="1">
    <citation type="submission" date="2013-01" db="EMBL/GenBank/DDBJ databases">
        <title>Draft Genome Sequence of a Mulberry Tree, Morus notabilis C.K. Schneid.</title>
        <authorList>
            <person name="He N."/>
            <person name="Zhao S."/>
        </authorList>
    </citation>
    <scope>NUCLEOTIDE SEQUENCE</scope>
</reference>
<dbReference type="AlphaFoldDB" id="W9SN46"/>
<keyword evidence="2" id="KW-0812">Transmembrane</keyword>
<feature type="region of interest" description="Disordered" evidence="1">
    <location>
        <begin position="38"/>
        <end position="67"/>
    </location>
</feature>
<feature type="transmembrane region" description="Helical" evidence="2">
    <location>
        <begin position="112"/>
        <end position="134"/>
    </location>
</feature>
<evidence type="ECO:0000313" key="4">
    <source>
        <dbReference type="Proteomes" id="UP000030645"/>
    </source>
</evidence>
<sequence length="155" mass="16808">MTTQTEVESESSSTGGSGSGGFNELMAYHSESLVVDAPNRRGSSSHSGGVHRQSRIGVARSTPRSPIASPLLDRRNAVVFSTSSELLCLRLLPTFGQSLAGERFRKSSDGPIAFAGEGKFFGFWFLFLLFSLIVDFHRTPGELHLFSSLRTSHVV</sequence>
<evidence type="ECO:0000256" key="2">
    <source>
        <dbReference type="SAM" id="Phobius"/>
    </source>
</evidence>
<name>W9SN46_9ROSA</name>
<evidence type="ECO:0000256" key="1">
    <source>
        <dbReference type="SAM" id="MobiDB-lite"/>
    </source>
</evidence>
<feature type="compositionally biased region" description="Low complexity" evidence="1">
    <location>
        <begin position="40"/>
        <end position="51"/>
    </location>
</feature>
<feature type="compositionally biased region" description="Low complexity" evidence="1">
    <location>
        <begin position="1"/>
        <end position="14"/>
    </location>
</feature>
<dbReference type="Proteomes" id="UP000030645">
    <property type="component" value="Unassembled WGS sequence"/>
</dbReference>
<organism evidence="3 4">
    <name type="scientific">Morus notabilis</name>
    <dbReference type="NCBI Taxonomy" id="981085"/>
    <lineage>
        <taxon>Eukaryota</taxon>
        <taxon>Viridiplantae</taxon>
        <taxon>Streptophyta</taxon>
        <taxon>Embryophyta</taxon>
        <taxon>Tracheophyta</taxon>
        <taxon>Spermatophyta</taxon>
        <taxon>Magnoliopsida</taxon>
        <taxon>eudicotyledons</taxon>
        <taxon>Gunneridae</taxon>
        <taxon>Pentapetalae</taxon>
        <taxon>rosids</taxon>
        <taxon>fabids</taxon>
        <taxon>Rosales</taxon>
        <taxon>Moraceae</taxon>
        <taxon>Moreae</taxon>
        <taxon>Morus</taxon>
    </lineage>
</organism>
<keyword evidence="4" id="KW-1185">Reference proteome</keyword>